<reference evidence="1" key="2">
    <citation type="submission" date="2020-09" db="EMBL/GenBank/DDBJ databases">
        <authorList>
            <person name="Sun Q."/>
            <person name="Kim S."/>
        </authorList>
    </citation>
    <scope>NUCLEOTIDE SEQUENCE</scope>
    <source>
        <strain evidence="1">KCTC 12710</strain>
    </source>
</reference>
<evidence type="ECO:0008006" key="3">
    <source>
        <dbReference type="Google" id="ProtNLM"/>
    </source>
</evidence>
<dbReference type="InterPro" id="IPR027056">
    <property type="entry name" value="Gluconate_2DH_su3"/>
</dbReference>
<protein>
    <recommendedName>
        <fullName evidence="3">Gluconate 2-dehydrogenase subunit 3 family protein</fullName>
    </recommendedName>
</protein>
<dbReference type="RefSeq" id="WP_189359513.1">
    <property type="nucleotide sequence ID" value="NZ_BMWZ01000002.1"/>
</dbReference>
<gene>
    <name evidence="1" type="ORF">GCM10007028_08260</name>
</gene>
<comment type="caution">
    <text evidence="1">The sequence shown here is derived from an EMBL/GenBank/DDBJ whole genome shotgun (WGS) entry which is preliminary data.</text>
</comment>
<evidence type="ECO:0000313" key="2">
    <source>
        <dbReference type="Proteomes" id="UP000636004"/>
    </source>
</evidence>
<evidence type="ECO:0000313" key="1">
    <source>
        <dbReference type="EMBL" id="GGZ73353.1"/>
    </source>
</evidence>
<sequence>MNRRDALKNLTMGLGYAVATPTIMNLLVSCKADVNEWAPLFLSEDEQFIVTQIVDIILPASETPGGLDVNIPQFLDLMYHDIEIESNQKAFKEGAKLFTTSFNDIFKKEAVEGSKKEYNTIVSRYFDLSDEESETVFKNQRKNQKNLNPTELKSYHLYKFLISIRYYCIFGYCTSEKIGEDILAYDPVPGAYNGCISLEEATNNRAWSL</sequence>
<accession>A0A918QUW1</accession>
<dbReference type="Pfam" id="PF13618">
    <property type="entry name" value="Gluconate_2-dh3"/>
    <property type="match status" value="1"/>
</dbReference>
<dbReference type="PROSITE" id="PS51257">
    <property type="entry name" value="PROKAR_LIPOPROTEIN"/>
    <property type="match status" value="1"/>
</dbReference>
<organism evidence="1 2">
    <name type="scientific">Algibacter mikhailovii</name>
    <dbReference type="NCBI Taxonomy" id="425498"/>
    <lineage>
        <taxon>Bacteria</taxon>
        <taxon>Pseudomonadati</taxon>
        <taxon>Bacteroidota</taxon>
        <taxon>Flavobacteriia</taxon>
        <taxon>Flavobacteriales</taxon>
        <taxon>Flavobacteriaceae</taxon>
        <taxon>Algibacter</taxon>
    </lineage>
</organism>
<keyword evidence="2" id="KW-1185">Reference proteome</keyword>
<reference evidence="1" key="1">
    <citation type="journal article" date="2014" name="Int. J. Syst. Evol. Microbiol.">
        <title>Complete genome sequence of Corynebacterium casei LMG S-19264T (=DSM 44701T), isolated from a smear-ripened cheese.</title>
        <authorList>
            <consortium name="US DOE Joint Genome Institute (JGI-PGF)"/>
            <person name="Walter F."/>
            <person name="Albersmeier A."/>
            <person name="Kalinowski J."/>
            <person name="Ruckert C."/>
        </authorList>
    </citation>
    <scope>NUCLEOTIDE SEQUENCE</scope>
    <source>
        <strain evidence="1">KCTC 12710</strain>
    </source>
</reference>
<dbReference type="AlphaFoldDB" id="A0A918QUW1"/>
<dbReference type="EMBL" id="BMWZ01000002">
    <property type="protein sequence ID" value="GGZ73353.1"/>
    <property type="molecule type" value="Genomic_DNA"/>
</dbReference>
<proteinExistence type="predicted"/>
<name>A0A918QUW1_9FLAO</name>
<dbReference type="Proteomes" id="UP000636004">
    <property type="component" value="Unassembled WGS sequence"/>
</dbReference>